<dbReference type="PANTHER" id="PTHR31756:SF3">
    <property type="entry name" value="PYRUVATE, PHOSPHATE DIKINASE REGULATORY PROTEIN 1, CHLOROPLASTIC"/>
    <property type="match status" value="1"/>
</dbReference>
<comment type="similarity">
    <text evidence="5">Belongs to the pyruvate, phosphate/water dikinase regulatory protein family. PDRP subfamily.</text>
</comment>
<protein>
    <recommendedName>
        <fullName evidence="5">Putative pyruvate, phosphate dikinase regulatory protein</fullName>
        <shortName evidence="5">PPDK regulatory protein</shortName>
        <ecNumber evidence="5">2.7.11.32</ecNumber>
        <ecNumber evidence="5">2.7.4.27</ecNumber>
    </recommendedName>
</protein>
<keyword evidence="2 5" id="KW-0808">Transferase</keyword>
<dbReference type="GO" id="GO:0005524">
    <property type="term" value="F:ATP binding"/>
    <property type="evidence" value="ECO:0007669"/>
    <property type="project" value="InterPro"/>
</dbReference>
<sequence>MKNFHLHLVSDATGETVTSVARACLVQFEGVQPIQHNWWLVRTQGQVERVIAGIEDNPGLVFFTLVDGAVRGLLEEACRHRNIPCISLLDPVMAGLSAFLNVEVSALPGRQYQLDAEYFRRIDAMQFTLAHDDGQLIELVDQADVVLVGVSRSSKTPTSMYIANRGIKCANYPLVPGVPLPPELERAKKPLIVGLTKDPKSLSDIRRARLRLLNQEEEADYAQFEKVKEEVQQARRIFSRLGWPVVDVTRRSIEEASATIIQLYERHLEKRGLKAETTPS</sequence>
<comment type="function">
    <text evidence="5">Bifunctional serine/threonine kinase and phosphorylase involved in the regulation of the pyruvate, phosphate dikinase (PPDK) by catalyzing its phosphorylation/dephosphorylation.</text>
</comment>
<dbReference type="Proteomes" id="UP000031971">
    <property type="component" value="Unassembled WGS sequence"/>
</dbReference>
<dbReference type="NCBIfam" id="NF003742">
    <property type="entry name" value="PRK05339.1"/>
    <property type="match status" value="1"/>
</dbReference>
<dbReference type="HAMAP" id="MF_00921">
    <property type="entry name" value="PDRP"/>
    <property type="match status" value="1"/>
</dbReference>
<dbReference type="AlphaFoldDB" id="A0A0C2YDU4"/>
<evidence type="ECO:0000256" key="1">
    <source>
        <dbReference type="ARBA" id="ARBA00022527"/>
    </source>
</evidence>
<dbReference type="EC" id="2.7.4.27" evidence="5"/>
<comment type="catalytic activity">
    <reaction evidence="5">
        <text>N(tele)-phospho-L-histidyl/O-phospho-L-threonyl-[pyruvate, phosphate dikinase] + phosphate + H(+) = N(tele)-phospho-L-histidyl/L-threonyl-[pyruvate, phosphate dikinase] + diphosphate</text>
        <dbReference type="Rhea" id="RHEA:43696"/>
        <dbReference type="Rhea" id="RHEA-COMP:10650"/>
        <dbReference type="Rhea" id="RHEA-COMP:10651"/>
        <dbReference type="ChEBI" id="CHEBI:15378"/>
        <dbReference type="ChEBI" id="CHEBI:30013"/>
        <dbReference type="ChEBI" id="CHEBI:33019"/>
        <dbReference type="ChEBI" id="CHEBI:43474"/>
        <dbReference type="ChEBI" id="CHEBI:61977"/>
        <dbReference type="ChEBI" id="CHEBI:83586"/>
        <dbReference type="EC" id="2.7.4.27"/>
    </reaction>
</comment>
<evidence type="ECO:0000313" key="7">
    <source>
        <dbReference type="Proteomes" id="UP000031971"/>
    </source>
</evidence>
<comment type="caution">
    <text evidence="6">The sequence shown here is derived from an EMBL/GenBank/DDBJ whole genome shotgun (WGS) entry which is preliminary data.</text>
</comment>
<dbReference type="EMBL" id="JXSL01000030">
    <property type="protein sequence ID" value="KIL97879.1"/>
    <property type="molecule type" value="Genomic_DNA"/>
</dbReference>
<accession>A0A0C2YDU4</accession>
<dbReference type="GO" id="GO:0016776">
    <property type="term" value="F:phosphotransferase activity, phosphate group as acceptor"/>
    <property type="evidence" value="ECO:0007669"/>
    <property type="project" value="UniProtKB-UniRule"/>
</dbReference>
<dbReference type="RefSeq" id="WP_009869188.1">
    <property type="nucleotide sequence ID" value="NZ_JXSL01000030.1"/>
</dbReference>
<gene>
    <name evidence="6" type="ORF">CCC_00940</name>
</gene>
<keyword evidence="3 5" id="KW-0547">Nucleotide-binding</keyword>
<dbReference type="STRING" id="272627.CCC_00940"/>
<keyword evidence="4 5" id="KW-0418">Kinase</keyword>
<evidence type="ECO:0000256" key="3">
    <source>
        <dbReference type="ARBA" id="ARBA00022741"/>
    </source>
</evidence>
<keyword evidence="7" id="KW-1185">Reference proteome</keyword>
<dbReference type="InterPro" id="IPR005177">
    <property type="entry name" value="Kinase-pyrophosphorylase"/>
</dbReference>
<name>A0A0C2YDU4_PARME</name>
<comment type="catalytic activity">
    <reaction evidence="5">
        <text>N(tele)-phospho-L-histidyl/L-threonyl-[pyruvate, phosphate dikinase] + ADP = N(tele)-phospho-L-histidyl/O-phospho-L-threonyl-[pyruvate, phosphate dikinase] + AMP + H(+)</text>
        <dbReference type="Rhea" id="RHEA:43692"/>
        <dbReference type="Rhea" id="RHEA-COMP:10650"/>
        <dbReference type="Rhea" id="RHEA-COMP:10651"/>
        <dbReference type="ChEBI" id="CHEBI:15378"/>
        <dbReference type="ChEBI" id="CHEBI:30013"/>
        <dbReference type="ChEBI" id="CHEBI:61977"/>
        <dbReference type="ChEBI" id="CHEBI:83586"/>
        <dbReference type="ChEBI" id="CHEBI:456215"/>
        <dbReference type="ChEBI" id="CHEBI:456216"/>
        <dbReference type="EC" id="2.7.11.32"/>
    </reaction>
</comment>
<dbReference type="PANTHER" id="PTHR31756">
    <property type="entry name" value="PYRUVATE, PHOSPHATE DIKINASE REGULATORY PROTEIN 1, CHLOROPLASTIC"/>
    <property type="match status" value="1"/>
</dbReference>
<reference evidence="6 7" key="1">
    <citation type="submission" date="2015-01" db="EMBL/GenBank/DDBJ databases">
        <title>Genome Sequence of Magnetospirillum magnetotacticum Strain MS-1.</title>
        <authorList>
            <person name="Marinov G.K."/>
            <person name="Smalley M.D."/>
            <person name="DeSalvo G."/>
        </authorList>
    </citation>
    <scope>NUCLEOTIDE SEQUENCE [LARGE SCALE GENOMIC DNA]</scope>
    <source>
        <strain evidence="6 7">MS-1</strain>
    </source>
</reference>
<dbReference type="Pfam" id="PF03618">
    <property type="entry name" value="Kinase-PPPase"/>
    <property type="match status" value="1"/>
</dbReference>
<dbReference type="InterPro" id="IPR026565">
    <property type="entry name" value="PPDK_reg"/>
</dbReference>
<dbReference type="GO" id="GO:0004674">
    <property type="term" value="F:protein serine/threonine kinase activity"/>
    <property type="evidence" value="ECO:0007669"/>
    <property type="project" value="UniProtKB-UniRule"/>
</dbReference>
<evidence type="ECO:0000256" key="4">
    <source>
        <dbReference type="ARBA" id="ARBA00022777"/>
    </source>
</evidence>
<organism evidence="6 7">
    <name type="scientific">Paramagnetospirillum magnetotacticum MS-1</name>
    <dbReference type="NCBI Taxonomy" id="272627"/>
    <lineage>
        <taxon>Bacteria</taxon>
        <taxon>Pseudomonadati</taxon>
        <taxon>Pseudomonadota</taxon>
        <taxon>Alphaproteobacteria</taxon>
        <taxon>Rhodospirillales</taxon>
        <taxon>Magnetospirillaceae</taxon>
        <taxon>Paramagnetospirillum</taxon>
    </lineage>
</organism>
<evidence type="ECO:0000256" key="2">
    <source>
        <dbReference type="ARBA" id="ARBA00022679"/>
    </source>
</evidence>
<proteinExistence type="inferred from homology"/>
<evidence type="ECO:0000256" key="5">
    <source>
        <dbReference type="HAMAP-Rule" id="MF_00921"/>
    </source>
</evidence>
<dbReference type="GO" id="GO:0043531">
    <property type="term" value="F:ADP binding"/>
    <property type="evidence" value="ECO:0007669"/>
    <property type="project" value="UniProtKB-UniRule"/>
</dbReference>
<evidence type="ECO:0000313" key="6">
    <source>
        <dbReference type="EMBL" id="KIL97879.1"/>
    </source>
</evidence>
<feature type="binding site" evidence="5">
    <location>
        <begin position="149"/>
        <end position="156"/>
    </location>
    <ligand>
        <name>ADP</name>
        <dbReference type="ChEBI" id="CHEBI:456216"/>
    </ligand>
</feature>
<keyword evidence="1 5" id="KW-0723">Serine/threonine-protein kinase</keyword>
<dbReference type="EC" id="2.7.11.32" evidence="5"/>